<dbReference type="Proteomes" id="UP000049455">
    <property type="component" value="Unassembled WGS sequence"/>
</dbReference>
<dbReference type="PANTHER" id="PTHR33609:SF1">
    <property type="entry name" value="TRANSPOSASE"/>
    <property type="match status" value="1"/>
</dbReference>
<evidence type="ECO:0000256" key="1">
    <source>
        <dbReference type="SAM" id="Coils"/>
    </source>
</evidence>
<keyword evidence="4" id="KW-1185">Reference proteome</keyword>
<name>A0A0M7B8X9_9RHOB</name>
<feature type="region of interest" description="Disordered" evidence="2">
    <location>
        <begin position="102"/>
        <end position="122"/>
    </location>
</feature>
<gene>
    <name evidence="3" type="ORF">JSE7799_01903</name>
</gene>
<dbReference type="Pfam" id="PF01527">
    <property type="entry name" value="HTH_Tnp_1"/>
    <property type="match status" value="1"/>
</dbReference>
<dbReference type="InterPro" id="IPR002514">
    <property type="entry name" value="Transposase_8"/>
</dbReference>
<protein>
    <submittedName>
        <fullName evidence="3">Transposase</fullName>
    </submittedName>
</protein>
<organism evidence="3 4">
    <name type="scientific">Jannaschia seosinensis</name>
    <dbReference type="NCBI Taxonomy" id="313367"/>
    <lineage>
        <taxon>Bacteria</taxon>
        <taxon>Pseudomonadati</taxon>
        <taxon>Pseudomonadota</taxon>
        <taxon>Alphaproteobacteria</taxon>
        <taxon>Rhodobacterales</taxon>
        <taxon>Roseobacteraceae</taxon>
        <taxon>Jannaschia</taxon>
    </lineage>
</organism>
<dbReference type="AlphaFoldDB" id="A0A0M7B8X9"/>
<accession>A0A0M7B8X9</accession>
<dbReference type="OrthoDB" id="9813285at2"/>
<evidence type="ECO:0000256" key="2">
    <source>
        <dbReference type="SAM" id="MobiDB-lite"/>
    </source>
</evidence>
<dbReference type="GO" id="GO:0006313">
    <property type="term" value="P:DNA transposition"/>
    <property type="evidence" value="ECO:0007669"/>
    <property type="project" value="InterPro"/>
</dbReference>
<dbReference type="SUPFAM" id="SSF46689">
    <property type="entry name" value="Homeodomain-like"/>
    <property type="match status" value="1"/>
</dbReference>
<evidence type="ECO:0000313" key="4">
    <source>
        <dbReference type="Proteomes" id="UP000049455"/>
    </source>
</evidence>
<dbReference type="STRING" id="313367.JSE7799_01903"/>
<feature type="coiled-coil region" evidence="1">
    <location>
        <begin position="53"/>
        <end position="80"/>
    </location>
</feature>
<dbReference type="InterPro" id="IPR009057">
    <property type="entry name" value="Homeodomain-like_sf"/>
</dbReference>
<reference evidence="3 4" key="1">
    <citation type="submission" date="2015-09" db="EMBL/GenBank/DDBJ databases">
        <authorList>
            <person name="Jackson K.R."/>
            <person name="Lunt B.L."/>
            <person name="Fisher J.N.B."/>
            <person name="Gardner A.V."/>
            <person name="Bailey M.E."/>
            <person name="Deus L.M."/>
            <person name="Earl A.S."/>
            <person name="Gibby P.D."/>
            <person name="Hartmann K.A."/>
            <person name="Liu J.E."/>
            <person name="Manci A.M."/>
            <person name="Nielsen D.A."/>
            <person name="Solomon M.B."/>
            <person name="Breakwell D.P."/>
            <person name="Burnett S.H."/>
            <person name="Grose J.H."/>
        </authorList>
    </citation>
    <scope>NUCLEOTIDE SEQUENCE [LARGE SCALE GENOMIC DNA]</scope>
    <source>
        <strain evidence="3 4">CECT 7799</strain>
    </source>
</reference>
<proteinExistence type="predicted"/>
<keyword evidence="1" id="KW-0175">Coiled coil</keyword>
<sequence length="122" mass="13791">MAGKRGKPEDIVLKLRQVDVLQGQGMAISDAVRQIGITEPTYYRWRKQYGGMNRDQLKRLKELETENQRLRRAVSDLTLDSEAQAAIGPRTMASERRACRTLGQHRSTRAAGFPAAHRTRNG</sequence>
<dbReference type="InterPro" id="IPR052546">
    <property type="entry name" value="Transposase_8_domain"/>
</dbReference>
<dbReference type="GO" id="GO:0004803">
    <property type="term" value="F:transposase activity"/>
    <property type="evidence" value="ECO:0007669"/>
    <property type="project" value="InterPro"/>
</dbReference>
<evidence type="ECO:0000313" key="3">
    <source>
        <dbReference type="EMBL" id="CUH39180.1"/>
    </source>
</evidence>
<dbReference type="PANTHER" id="PTHR33609">
    <property type="entry name" value="LOW CALCIUM RESPONSE LOCUS PROTEIN S"/>
    <property type="match status" value="1"/>
</dbReference>
<dbReference type="EMBL" id="CYPR01000116">
    <property type="protein sequence ID" value="CUH39180.1"/>
    <property type="molecule type" value="Genomic_DNA"/>
</dbReference>
<dbReference type="GO" id="GO:0003677">
    <property type="term" value="F:DNA binding"/>
    <property type="evidence" value="ECO:0007669"/>
    <property type="project" value="InterPro"/>
</dbReference>